<evidence type="ECO:0000313" key="1">
    <source>
        <dbReference type="EMBL" id="MFC5705347.1"/>
    </source>
</evidence>
<organism evidence="1 2">
    <name type="scientific">Aeromonas eucrenophila</name>
    <dbReference type="NCBI Taxonomy" id="649"/>
    <lineage>
        <taxon>Bacteria</taxon>
        <taxon>Pseudomonadati</taxon>
        <taxon>Pseudomonadota</taxon>
        <taxon>Gammaproteobacteria</taxon>
        <taxon>Aeromonadales</taxon>
        <taxon>Aeromonadaceae</taxon>
        <taxon>Aeromonas</taxon>
    </lineage>
</organism>
<evidence type="ECO:0000313" key="2">
    <source>
        <dbReference type="Proteomes" id="UP001596132"/>
    </source>
</evidence>
<keyword evidence="2" id="KW-1185">Reference proteome</keyword>
<comment type="caution">
    <text evidence="1">The sequence shown here is derived from an EMBL/GenBank/DDBJ whole genome shotgun (WGS) entry which is preliminary data.</text>
</comment>
<dbReference type="RefSeq" id="WP_156128104.1">
    <property type="nucleotide sequence ID" value="NZ_CDDF01000005.1"/>
</dbReference>
<accession>A0ABW0Y6W0</accession>
<gene>
    <name evidence="1" type="ORF">ACFPVW_04505</name>
</gene>
<dbReference type="Proteomes" id="UP001596132">
    <property type="component" value="Unassembled WGS sequence"/>
</dbReference>
<protein>
    <recommendedName>
        <fullName evidence="3">Stability determinant</fullName>
    </recommendedName>
</protein>
<reference evidence="2" key="1">
    <citation type="journal article" date="2019" name="Int. J. Syst. Evol. Microbiol.">
        <title>The Global Catalogue of Microorganisms (GCM) 10K type strain sequencing project: providing services to taxonomists for standard genome sequencing and annotation.</title>
        <authorList>
            <consortium name="The Broad Institute Genomics Platform"/>
            <consortium name="The Broad Institute Genome Sequencing Center for Infectious Disease"/>
            <person name="Wu L."/>
            <person name="Ma J."/>
        </authorList>
    </citation>
    <scope>NUCLEOTIDE SEQUENCE [LARGE SCALE GENOMIC DNA]</scope>
    <source>
        <strain evidence="2">KCTC 15012</strain>
    </source>
</reference>
<dbReference type="EMBL" id="JBHSPP010000005">
    <property type="protein sequence ID" value="MFC5705347.1"/>
    <property type="molecule type" value="Genomic_DNA"/>
</dbReference>
<proteinExistence type="predicted"/>
<name>A0ABW0Y6W0_9GAMM</name>
<evidence type="ECO:0008006" key="3">
    <source>
        <dbReference type="Google" id="ProtNLM"/>
    </source>
</evidence>
<sequence length="56" mass="6309">MEPAENTDAINQAQQDERWIRHTMALAARAEGDTGEIPVGTAPMFKAHRQYKEVRA</sequence>